<dbReference type="PANTHER" id="PTHR21462">
    <property type="entry name" value="CELL SURFACE GLYCOPROTEIN OX2 RECEPTOR PRECURSOR"/>
    <property type="match status" value="1"/>
</dbReference>
<feature type="chain" id="PRO_5043998881" evidence="8">
    <location>
        <begin position="21"/>
        <end position="209"/>
    </location>
</feature>
<sequence>MAKWTMCLVMFLLIVEGSYIEEMIEKTIWTDSDITPMCTNDTVDFIIMIICKIRAERHGEGCLLSYSPHHGFEHTCSSRFRLLTENQTVSLHLMNLTPEDSGNYSCQCSHSGGTYIRHLSLTVKVANHVKSPTLSPLPTLLGVTTIIIVTGIILGFLYRRMCNRKQAEPLESSPPNMEPGDIEPYGTFIQRESGLYSTVKIQVCNKIAN</sequence>
<organism evidence="10 11">
    <name type="scientific">Xyrichtys novacula</name>
    <name type="common">Pearly razorfish</name>
    <name type="synonym">Hemipteronotus novacula</name>
    <dbReference type="NCBI Taxonomy" id="13765"/>
    <lineage>
        <taxon>Eukaryota</taxon>
        <taxon>Metazoa</taxon>
        <taxon>Chordata</taxon>
        <taxon>Craniata</taxon>
        <taxon>Vertebrata</taxon>
        <taxon>Euteleostomi</taxon>
        <taxon>Actinopterygii</taxon>
        <taxon>Neopterygii</taxon>
        <taxon>Teleostei</taxon>
        <taxon>Neoteleostei</taxon>
        <taxon>Acanthomorphata</taxon>
        <taxon>Eupercaria</taxon>
        <taxon>Labriformes</taxon>
        <taxon>Labridae</taxon>
        <taxon>Xyrichtys</taxon>
    </lineage>
</organism>
<gene>
    <name evidence="10" type="ORF">XNOV1_A004217</name>
</gene>
<dbReference type="InterPro" id="IPR036179">
    <property type="entry name" value="Ig-like_dom_sf"/>
</dbReference>
<evidence type="ECO:0000256" key="4">
    <source>
        <dbReference type="ARBA" id="ARBA00023136"/>
    </source>
</evidence>
<dbReference type="InterPro" id="IPR040012">
    <property type="entry name" value="CD200R"/>
</dbReference>
<keyword evidence="5" id="KW-1015">Disulfide bond</keyword>
<protein>
    <submittedName>
        <fullName evidence="10">Uncharacterized protein LOC123970310</fullName>
    </submittedName>
</protein>
<evidence type="ECO:0000256" key="7">
    <source>
        <dbReference type="SAM" id="Phobius"/>
    </source>
</evidence>
<accession>A0AAV1HT09</accession>
<dbReference type="GO" id="GO:0016020">
    <property type="term" value="C:membrane"/>
    <property type="evidence" value="ECO:0007669"/>
    <property type="project" value="UniProtKB-SubCell"/>
</dbReference>
<dbReference type="EMBL" id="OY660887">
    <property type="protein sequence ID" value="CAJ1087572.1"/>
    <property type="molecule type" value="Genomic_DNA"/>
</dbReference>
<proteinExistence type="predicted"/>
<keyword evidence="11" id="KW-1185">Reference proteome</keyword>
<keyword evidence="4 7" id="KW-0472">Membrane</keyword>
<name>A0AAV1HT09_XYRNO</name>
<feature type="domain" description="Immunoglobulin V-set" evidence="9">
    <location>
        <begin position="60"/>
        <end position="122"/>
    </location>
</feature>
<keyword evidence="6" id="KW-0325">Glycoprotein</keyword>
<dbReference type="GO" id="GO:0150077">
    <property type="term" value="P:regulation of neuroinflammatory response"/>
    <property type="evidence" value="ECO:0007669"/>
    <property type="project" value="InterPro"/>
</dbReference>
<evidence type="ECO:0000259" key="9">
    <source>
        <dbReference type="Pfam" id="PF07686"/>
    </source>
</evidence>
<comment type="subcellular location">
    <subcellularLocation>
        <location evidence="1">Membrane</location>
        <topology evidence="1">Single-pass membrane protein</topology>
    </subcellularLocation>
</comment>
<evidence type="ECO:0000256" key="6">
    <source>
        <dbReference type="ARBA" id="ARBA00023180"/>
    </source>
</evidence>
<dbReference type="PANTHER" id="PTHR21462:SF2">
    <property type="entry name" value="CELL SURFACE GLYCOPROTEIN CD200 RECEPTOR 2"/>
    <property type="match status" value="1"/>
</dbReference>
<evidence type="ECO:0000313" key="10">
    <source>
        <dbReference type="EMBL" id="CAJ1087572.1"/>
    </source>
</evidence>
<keyword evidence="3 7" id="KW-1133">Transmembrane helix</keyword>
<keyword evidence="2 7" id="KW-0812">Transmembrane</keyword>
<dbReference type="SUPFAM" id="SSF48726">
    <property type="entry name" value="Immunoglobulin"/>
    <property type="match status" value="1"/>
</dbReference>
<dbReference type="AlphaFoldDB" id="A0AAV1HT09"/>
<dbReference type="Proteomes" id="UP001178508">
    <property type="component" value="Chromosome 24"/>
</dbReference>
<evidence type="ECO:0000256" key="5">
    <source>
        <dbReference type="ARBA" id="ARBA00023157"/>
    </source>
</evidence>
<feature type="signal peptide" evidence="8">
    <location>
        <begin position="1"/>
        <end position="20"/>
    </location>
</feature>
<evidence type="ECO:0000256" key="3">
    <source>
        <dbReference type="ARBA" id="ARBA00022989"/>
    </source>
</evidence>
<dbReference type="GO" id="GO:0038023">
    <property type="term" value="F:signaling receptor activity"/>
    <property type="evidence" value="ECO:0007669"/>
    <property type="project" value="InterPro"/>
</dbReference>
<keyword evidence="8" id="KW-0732">Signal</keyword>
<dbReference type="Pfam" id="PF07686">
    <property type="entry name" value="V-set"/>
    <property type="match status" value="1"/>
</dbReference>
<evidence type="ECO:0000256" key="8">
    <source>
        <dbReference type="SAM" id="SignalP"/>
    </source>
</evidence>
<evidence type="ECO:0000313" key="11">
    <source>
        <dbReference type="Proteomes" id="UP001178508"/>
    </source>
</evidence>
<reference evidence="10" key="1">
    <citation type="submission" date="2023-08" db="EMBL/GenBank/DDBJ databases">
        <authorList>
            <person name="Alioto T."/>
            <person name="Alioto T."/>
            <person name="Gomez Garrido J."/>
        </authorList>
    </citation>
    <scope>NUCLEOTIDE SEQUENCE</scope>
</reference>
<evidence type="ECO:0000256" key="2">
    <source>
        <dbReference type="ARBA" id="ARBA00022692"/>
    </source>
</evidence>
<dbReference type="InterPro" id="IPR013106">
    <property type="entry name" value="Ig_V-set"/>
</dbReference>
<dbReference type="InterPro" id="IPR013783">
    <property type="entry name" value="Ig-like_fold"/>
</dbReference>
<dbReference type="Gene3D" id="2.60.40.10">
    <property type="entry name" value="Immunoglobulins"/>
    <property type="match status" value="1"/>
</dbReference>
<evidence type="ECO:0000256" key="1">
    <source>
        <dbReference type="ARBA" id="ARBA00004167"/>
    </source>
</evidence>
<feature type="transmembrane region" description="Helical" evidence="7">
    <location>
        <begin position="137"/>
        <end position="158"/>
    </location>
</feature>